<evidence type="ECO:0000313" key="1">
    <source>
        <dbReference type="EMBL" id="SOC26240.1"/>
    </source>
</evidence>
<proteinExistence type="predicted"/>
<gene>
    <name evidence="1" type="ORF">SAMN05428964_10585</name>
</gene>
<reference evidence="1 2" key="1">
    <citation type="submission" date="2017-08" db="EMBL/GenBank/DDBJ databases">
        <authorList>
            <person name="de Groot N.N."/>
        </authorList>
    </citation>
    <scope>NUCLEOTIDE SEQUENCE [LARGE SCALE GENOMIC DNA]</scope>
    <source>
        <strain evidence="1 2">USBA 78</strain>
    </source>
</reference>
<name>A0A285TS21_9PROT</name>
<organism evidence="1 2">
    <name type="scientific">Thalassospira xiamenensis</name>
    <dbReference type="NCBI Taxonomy" id="220697"/>
    <lineage>
        <taxon>Bacteria</taxon>
        <taxon>Pseudomonadati</taxon>
        <taxon>Pseudomonadota</taxon>
        <taxon>Alphaproteobacteria</taxon>
        <taxon>Rhodospirillales</taxon>
        <taxon>Thalassospiraceae</taxon>
        <taxon>Thalassospira</taxon>
    </lineage>
</organism>
<dbReference type="AlphaFoldDB" id="A0A285TS21"/>
<dbReference type="Proteomes" id="UP000219068">
    <property type="component" value="Unassembled WGS sequence"/>
</dbReference>
<evidence type="ECO:0000313" key="2">
    <source>
        <dbReference type="Proteomes" id="UP000219068"/>
    </source>
</evidence>
<sequence length="173" mass="19209">MPLQKYNESNVADIKSEALAAQEKAFKMVQVAQEKALISHDADIWEEIAREARQCFEDAASKTDMDINGAKELGLGTLEKRINDMFDFVKIGLPAALDDIDRTIPDKSEADTAKEKLVKAKMSDIDDLVGEYDQWVERNITAVWRSAAEKIEALMLKGYANASKSEPVIAEAS</sequence>
<accession>A0A285TS21</accession>
<dbReference type="EMBL" id="OBMM01000005">
    <property type="protein sequence ID" value="SOC26240.1"/>
    <property type="molecule type" value="Genomic_DNA"/>
</dbReference>
<protein>
    <submittedName>
        <fullName evidence="1">Uncharacterized protein</fullName>
    </submittedName>
</protein>